<evidence type="ECO:0000256" key="1">
    <source>
        <dbReference type="SAM" id="Phobius"/>
    </source>
</evidence>
<protein>
    <submittedName>
        <fullName evidence="2">Uncharacterized protein</fullName>
    </submittedName>
</protein>
<organism evidence="2 3">
    <name type="scientific">Psophocarpus tetragonolobus</name>
    <name type="common">Winged bean</name>
    <name type="synonym">Dolichos tetragonolobus</name>
    <dbReference type="NCBI Taxonomy" id="3891"/>
    <lineage>
        <taxon>Eukaryota</taxon>
        <taxon>Viridiplantae</taxon>
        <taxon>Streptophyta</taxon>
        <taxon>Embryophyta</taxon>
        <taxon>Tracheophyta</taxon>
        <taxon>Spermatophyta</taxon>
        <taxon>Magnoliopsida</taxon>
        <taxon>eudicotyledons</taxon>
        <taxon>Gunneridae</taxon>
        <taxon>Pentapetalae</taxon>
        <taxon>rosids</taxon>
        <taxon>fabids</taxon>
        <taxon>Fabales</taxon>
        <taxon>Fabaceae</taxon>
        <taxon>Papilionoideae</taxon>
        <taxon>50 kb inversion clade</taxon>
        <taxon>NPAAA clade</taxon>
        <taxon>indigoferoid/millettioid clade</taxon>
        <taxon>Phaseoleae</taxon>
        <taxon>Psophocarpus</taxon>
    </lineage>
</organism>
<comment type="caution">
    <text evidence="2">The sequence shown here is derived from an EMBL/GenBank/DDBJ whole genome shotgun (WGS) entry which is preliminary data.</text>
</comment>
<sequence length="190" mass="21654">MASATRSKVSIVELEKKFEDRHEELNNRLKQMRVCLLPEHSLSIFLTGLEHSTQMHVHMFNPTQATNLAKLWKDVTATKSAEGKEKRRKIRAFGKFKLGGANSEKSDFVAYFLCATQSGVVLGWAVAILIKPRFVGKKKDDRKTERFHVKEDAYGSGIHDIKCEIETLKYPPPLFASVLTWLLHFHVSLT</sequence>
<keyword evidence="1" id="KW-0472">Membrane</keyword>
<proteinExistence type="predicted"/>
<reference evidence="2 3" key="1">
    <citation type="submission" date="2024-01" db="EMBL/GenBank/DDBJ databases">
        <title>The genomes of 5 underutilized Papilionoideae crops provide insights into root nodulation and disease resistanc.</title>
        <authorList>
            <person name="Jiang F."/>
        </authorList>
    </citation>
    <scope>NUCLEOTIDE SEQUENCE [LARGE SCALE GENOMIC DNA]</scope>
    <source>
        <strain evidence="2">DUOXIRENSHENG_FW03</strain>
        <tissue evidence="2">Leaves</tissue>
    </source>
</reference>
<evidence type="ECO:0000313" key="3">
    <source>
        <dbReference type="Proteomes" id="UP001386955"/>
    </source>
</evidence>
<dbReference type="EMBL" id="JAYMYS010000004">
    <property type="protein sequence ID" value="KAK7397172.1"/>
    <property type="molecule type" value="Genomic_DNA"/>
</dbReference>
<keyword evidence="1" id="KW-1133">Transmembrane helix</keyword>
<accession>A0AAN9SPR5</accession>
<dbReference type="AlphaFoldDB" id="A0AAN9SPR5"/>
<feature type="transmembrane region" description="Helical" evidence="1">
    <location>
        <begin position="108"/>
        <end position="130"/>
    </location>
</feature>
<keyword evidence="1" id="KW-0812">Transmembrane</keyword>
<dbReference type="Proteomes" id="UP001386955">
    <property type="component" value="Unassembled WGS sequence"/>
</dbReference>
<gene>
    <name evidence="2" type="ORF">VNO78_18339</name>
</gene>
<keyword evidence="3" id="KW-1185">Reference proteome</keyword>
<name>A0AAN9SPR5_PSOTE</name>
<evidence type="ECO:0000313" key="2">
    <source>
        <dbReference type="EMBL" id="KAK7397172.1"/>
    </source>
</evidence>